<evidence type="ECO:0000313" key="1">
    <source>
        <dbReference type="EMBL" id="MDW5592934.1"/>
    </source>
</evidence>
<comment type="caution">
    <text evidence="1">The sequence shown here is derived from an EMBL/GenBank/DDBJ whole genome shotgun (WGS) entry which is preliminary data.</text>
</comment>
<accession>A0ABU4HJR6</accession>
<sequence>MLEHARLLVPRFSGGDISSLGYALTRAGGEVLAGGDVATRIAAVLAPPR</sequence>
<organism evidence="1 2">
    <name type="scientific">Conexibacter stalactiti</name>
    <dbReference type="NCBI Taxonomy" id="1940611"/>
    <lineage>
        <taxon>Bacteria</taxon>
        <taxon>Bacillati</taxon>
        <taxon>Actinomycetota</taxon>
        <taxon>Thermoleophilia</taxon>
        <taxon>Solirubrobacterales</taxon>
        <taxon>Conexibacteraceae</taxon>
        <taxon>Conexibacter</taxon>
    </lineage>
</organism>
<evidence type="ECO:0000313" key="2">
    <source>
        <dbReference type="Proteomes" id="UP001284601"/>
    </source>
</evidence>
<dbReference type="EMBL" id="JAWSTH010000001">
    <property type="protein sequence ID" value="MDW5592934.1"/>
    <property type="molecule type" value="Genomic_DNA"/>
</dbReference>
<dbReference type="RefSeq" id="WP_318595191.1">
    <property type="nucleotide sequence ID" value="NZ_JAWSTH010000001.1"/>
</dbReference>
<reference evidence="2" key="1">
    <citation type="submission" date="2023-07" db="EMBL/GenBank/DDBJ databases">
        <title>Conexibacter stalactiti sp. nov., isolated from stalactites in a lava cave and emended description of the genus Conexibacter.</title>
        <authorList>
            <person name="Lee S.D."/>
        </authorList>
    </citation>
    <scope>NUCLEOTIDE SEQUENCE [LARGE SCALE GENOMIC DNA]</scope>
    <source>
        <strain evidence="2">KCTC 39840</strain>
    </source>
</reference>
<protein>
    <submittedName>
        <fullName evidence="1">Uncharacterized protein</fullName>
    </submittedName>
</protein>
<proteinExistence type="predicted"/>
<dbReference type="Proteomes" id="UP001284601">
    <property type="component" value="Unassembled WGS sequence"/>
</dbReference>
<gene>
    <name evidence="1" type="ORF">R7226_01195</name>
</gene>
<keyword evidence="2" id="KW-1185">Reference proteome</keyword>
<name>A0ABU4HJR6_9ACTN</name>